<sequence>MNFRKLFAFLISSMLLLFGNVVYTLCCGPTPDPYDYYVSFFSPFTKGAGYEPFYYTALTTFYSDPTPSEEQANAADWQQYTGSRVSVRDIRDCIYSYSSANINAIASGNLPDSLKDNSFAQYLVKKPEAARYLAFAKKCEPYVSAESSWNSNNTNDAARNKLYTEGIGLYHESRDPKIQERYAFQLIRLLHYNNQFRKAITSFDQFFPKNTNSLLYYKSLSLKAGALYNLKDSVQGAYLFSRVFEKAPSLRGSCYTSYRWCNVTPEMVYPLCRNDEEKATVAALDGFGSTDEIPMIRRVYRLDPASPSLDVLLTRQINQLEEDYLGPVLVKESGDDKANSFTGWMEQPDYAKLKNELTALQQLADSLIAEKKLRNLNYWRISSAYLSYMQRDYAGAKARLAAVKTKDVEEKDQWEMINLLININQQKQIDKEFESQLLSSFKWLDKKIGSDSLGRWERPLDQAWFYRKVYRNLLFAVLAPKYHAQGDQVKEALLRGRCDSLNINDFFVSGTTAAEQVGDEMGPKELIRLKDFLQKKDKTPFETYISRFFPEGLEINQTIGTSYLRLQDFKSAASWYKQAPEEFLLHSFQVFNDQLQDFGEDTATRRFNKPISQLDFCNQMVAMEEEMKKGTASAAVYHKYASALFNISYYGRTWNFVKSYRPSYIWYTPEAEKSAFEKQYFGCYKAEEYYNKAVKAAAPGDNEFKARCIFLAARCAQKHVTITKDEAVYLRSWINNRYFPQLTTTYAQTKFYQRVYNQCGYLRDYVKRQKTGVSSTK</sequence>
<accession>A0A1H4A7V4</accession>
<evidence type="ECO:0000313" key="2">
    <source>
        <dbReference type="EMBL" id="SEA31534.1"/>
    </source>
</evidence>
<dbReference type="AlphaFoldDB" id="A0A1H4A7V4"/>
<gene>
    <name evidence="2" type="ORF">SAMN05660909_01500</name>
</gene>
<evidence type="ECO:0008006" key="4">
    <source>
        <dbReference type="Google" id="ProtNLM"/>
    </source>
</evidence>
<dbReference type="STRING" id="408074.SAMN05660909_01500"/>
<evidence type="ECO:0000313" key="3">
    <source>
        <dbReference type="Proteomes" id="UP000199656"/>
    </source>
</evidence>
<feature type="chain" id="PRO_5011673744" description="Tetratricopeptide repeat protein" evidence="1">
    <location>
        <begin position="25"/>
        <end position="777"/>
    </location>
</feature>
<protein>
    <recommendedName>
        <fullName evidence="4">Tetratricopeptide repeat protein</fullName>
    </recommendedName>
</protein>
<dbReference type="EMBL" id="FNRL01000005">
    <property type="protein sequence ID" value="SEA31534.1"/>
    <property type="molecule type" value="Genomic_DNA"/>
</dbReference>
<evidence type="ECO:0000256" key="1">
    <source>
        <dbReference type="SAM" id="SignalP"/>
    </source>
</evidence>
<name>A0A1H4A7V4_9BACT</name>
<organism evidence="2 3">
    <name type="scientific">Chitinophaga terrae</name>
    <name type="common">ex Kim and Jung 2007</name>
    <dbReference type="NCBI Taxonomy" id="408074"/>
    <lineage>
        <taxon>Bacteria</taxon>
        <taxon>Pseudomonadati</taxon>
        <taxon>Bacteroidota</taxon>
        <taxon>Chitinophagia</taxon>
        <taxon>Chitinophagales</taxon>
        <taxon>Chitinophagaceae</taxon>
        <taxon>Chitinophaga</taxon>
    </lineage>
</organism>
<feature type="signal peptide" evidence="1">
    <location>
        <begin position="1"/>
        <end position="24"/>
    </location>
</feature>
<keyword evidence="3" id="KW-1185">Reference proteome</keyword>
<reference evidence="3" key="1">
    <citation type="submission" date="2016-10" db="EMBL/GenBank/DDBJ databases">
        <authorList>
            <person name="Varghese N."/>
            <person name="Submissions S."/>
        </authorList>
    </citation>
    <scope>NUCLEOTIDE SEQUENCE [LARGE SCALE GENOMIC DNA]</scope>
    <source>
        <strain evidence="3">DSM 23920</strain>
    </source>
</reference>
<dbReference type="Proteomes" id="UP000199656">
    <property type="component" value="Unassembled WGS sequence"/>
</dbReference>
<keyword evidence="1" id="KW-0732">Signal</keyword>
<proteinExistence type="predicted"/>